<dbReference type="RefSeq" id="WP_237856148.1">
    <property type="nucleotide sequence ID" value="NZ_JAKLWS010000040.1"/>
</dbReference>
<accession>A0ABS9KIL1</accession>
<feature type="transmembrane region" description="Helical" evidence="6">
    <location>
        <begin position="20"/>
        <end position="39"/>
    </location>
</feature>
<feature type="transmembrane region" description="Helical" evidence="6">
    <location>
        <begin position="238"/>
        <end position="261"/>
    </location>
</feature>
<keyword evidence="5 6" id="KW-0472">Membrane</keyword>
<evidence type="ECO:0000256" key="6">
    <source>
        <dbReference type="SAM" id="Phobius"/>
    </source>
</evidence>
<comment type="caution">
    <text evidence="7">The sequence shown here is derived from an EMBL/GenBank/DDBJ whole genome shotgun (WGS) entry which is preliminary data.</text>
</comment>
<feature type="transmembrane region" description="Helical" evidence="6">
    <location>
        <begin position="311"/>
        <end position="336"/>
    </location>
</feature>
<keyword evidence="4 6" id="KW-1133">Transmembrane helix</keyword>
<keyword evidence="3 6" id="KW-0812">Transmembrane</keyword>
<reference evidence="7" key="1">
    <citation type="submission" date="2022-01" db="EMBL/GenBank/DDBJ databases">
        <authorList>
            <person name="Wang Y."/>
        </authorList>
    </citation>
    <scope>NUCLEOTIDE SEQUENCE</scope>
    <source>
        <strain evidence="7">WB101</strain>
    </source>
</reference>
<organism evidence="7 8">
    <name type="scientific">Rhodohalobacter sulfatireducens</name>
    <dbReference type="NCBI Taxonomy" id="2911366"/>
    <lineage>
        <taxon>Bacteria</taxon>
        <taxon>Pseudomonadati</taxon>
        <taxon>Balneolota</taxon>
        <taxon>Balneolia</taxon>
        <taxon>Balneolales</taxon>
        <taxon>Balneolaceae</taxon>
        <taxon>Rhodohalobacter</taxon>
    </lineage>
</organism>
<evidence type="ECO:0000256" key="5">
    <source>
        <dbReference type="ARBA" id="ARBA00023136"/>
    </source>
</evidence>
<evidence type="ECO:0000256" key="4">
    <source>
        <dbReference type="ARBA" id="ARBA00022989"/>
    </source>
</evidence>
<dbReference type="NCBIfam" id="TIGR00374">
    <property type="entry name" value="flippase-like domain"/>
    <property type="match status" value="1"/>
</dbReference>
<reference evidence="7" key="2">
    <citation type="submission" date="2024-05" db="EMBL/GenBank/DDBJ databases">
        <title>Rhodohalobacter halophilus gen. nov., sp. nov., a moderately halophilic member of the family Balneolaceae.</title>
        <authorList>
            <person name="Xia J."/>
        </authorList>
    </citation>
    <scope>NUCLEOTIDE SEQUENCE</scope>
    <source>
        <strain evidence="7">WB101</strain>
    </source>
</reference>
<dbReference type="Pfam" id="PF03706">
    <property type="entry name" value="LPG_synthase_TM"/>
    <property type="match status" value="1"/>
</dbReference>
<feature type="transmembrane region" description="Helical" evidence="6">
    <location>
        <begin position="137"/>
        <end position="157"/>
    </location>
</feature>
<comment type="subcellular location">
    <subcellularLocation>
        <location evidence="1">Cell membrane</location>
        <topology evidence="1">Multi-pass membrane protein</topology>
    </subcellularLocation>
</comment>
<proteinExistence type="predicted"/>
<feature type="transmembrane region" description="Helical" evidence="6">
    <location>
        <begin position="273"/>
        <end position="299"/>
    </location>
</feature>
<keyword evidence="8" id="KW-1185">Reference proteome</keyword>
<evidence type="ECO:0000256" key="3">
    <source>
        <dbReference type="ARBA" id="ARBA00022692"/>
    </source>
</evidence>
<name>A0ABS9KIL1_9BACT</name>
<evidence type="ECO:0000313" key="8">
    <source>
        <dbReference type="Proteomes" id="UP001165366"/>
    </source>
</evidence>
<dbReference type="PANTHER" id="PTHR37693:SF1">
    <property type="entry name" value="INTEGRAL MEMBRANE PROTEIN"/>
    <property type="match status" value="1"/>
</dbReference>
<dbReference type="Proteomes" id="UP001165366">
    <property type="component" value="Unassembled WGS sequence"/>
</dbReference>
<dbReference type="InterPro" id="IPR022791">
    <property type="entry name" value="L-PG_synthase/AglD"/>
</dbReference>
<evidence type="ECO:0000313" key="7">
    <source>
        <dbReference type="EMBL" id="MCG2590694.1"/>
    </source>
</evidence>
<evidence type="ECO:0000256" key="2">
    <source>
        <dbReference type="ARBA" id="ARBA00022475"/>
    </source>
</evidence>
<feature type="transmembrane region" description="Helical" evidence="6">
    <location>
        <begin position="51"/>
        <end position="68"/>
    </location>
</feature>
<gene>
    <name evidence="7" type="ORF">L6773_19125</name>
</gene>
<keyword evidence="2" id="KW-1003">Cell membrane</keyword>
<sequence>MSKPVQHSPSSGPLISLKYLAISIALSVISMGIVIYLTYTPGVLEHLKPKRLPGLGIAIAVTLLKVYFSAAKIRYLADKVIGKMAAVRIALTWDFASAVTPSTIGGAPVATFAMTREGIQLGQSSAIMLYSVLLDQFWYALAVPILLISGIYFQVLPEEIGLVGNVSMALIYTALLLYGALLAYGLLINPAAIKKVIRVIFKLPFLRKYADKVNEEADNLESYSKLLKKKPYTFVLKAFYLSTMTWLCKVALPVIVVLSLLPADEILLVLRSLAMNLAFLVIPTPGGSGGVEGLFAIFLGPLIDRKAFIGLAVFTWRIITYYSSIGLGIFAMIWYVNDSVEQRLSETDEPIPVEELEDHG</sequence>
<dbReference type="EMBL" id="JAKLWS010000040">
    <property type="protein sequence ID" value="MCG2590694.1"/>
    <property type="molecule type" value="Genomic_DNA"/>
</dbReference>
<dbReference type="PANTHER" id="PTHR37693">
    <property type="entry name" value="PHOSPHATIDYLGLYCEROL LYSYLTRANSFERASE"/>
    <property type="match status" value="1"/>
</dbReference>
<evidence type="ECO:0000256" key="1">
    <source>
        <dbReference type="ARBA" id="ARBA00004651"/>
    </source>
</evidence>
<protein>
    <submittedName>
        <fullName evidence="7">Flippase-like domain-containing protein</fullName>
    </submittedName>
</protein>
<feature type="transmembrane region" description="Helical" evidence="6">
    <location>
        <begin position="169"/>
        <end position="188"/>
    </location>
</feature>